<dbReference type="PANTHER" id="PTHR47074">
    <property type="entry name" value="BNAC02G40300D PROTEIN"/>
    <property type="match status" value="1"/>
</dbReference>
<evidence type="ECO:0000313" key="3">
    <source>
        <dbReference type="Proteomes" id="UP000436088"/>
    </source>
</evidence>
<reference evidence="2" key="1">
    <citation type="submission" date="2019-09" db="EMBL/GenBank/DDBJ databases">
        <title>Draft genome information of white flower Hibiscus syriacus.</title>
        <authorList>
            <person name="Kim Y.-M."/>
        </authorList>
    </citation>
    <scope>NUCLEOTIDE SEQUENCE [LARGE SCALE GENOMIC DNA]</scope>
    <source>
        <strain evidence="2">YM2019G1</strain>
    </source>
</reference>
<evidence type="ECO:0000259" key="1">
    <source>
        <dbReference type="Pfam" id="PF13456"/>
    </source>
</evidence>
<dbReference type="EMBL" id="VEPZ02001747">
    <property type="protein sequence ID" value="KAE8658214.1"/>
    <property type="molecule type" value="Genomic_DNA"/>
</dbReference>
<evidence type="ECO:0000313" key="2">
    <source>
        <dbReference type="EMBL" id="KAE8658214.1"/>
    </source>
</evidence>
<gene>
    <name evidence="2" type="ORF">F3Y22_tig00116974pilonHSYRG00154</name>
</gene>
<dbReference type="Gene3D" id="3.30.420.10">
    <property type="entry name" value="Ribonuclease H-like superfamily/Ribonuclease H"/>
    <property type="match status" value="1"/>
</dbReference>
<feature type="domain" description="RNase H type-1" evidence="1">
    <location>
        <begin position="131"/>
        <end position="237"/>
    </location>
</feature>
<dbReference type="InterPro" id="IPR044730">
    <property type="entry name" value="RNase_H-like_dom_plant"/>
</dbReference>
<name>A0A6A2XVP2_HIBSY</name>
<dbReference type="InterPro" id="IPR012337">
    <property type="entry name" value="RNaseH-like_sf"/>
</dbReference>
<dbReference type="AlphaFoldDB" id="A0A6A2XVP2"/>
<protein>
    <recommendedName>
        <fullName evidence="1">RNase H type-1 domain-containing protein</fullName>
    </recommendedName>
</protein>
<proteinExistence type="predicted"/>
<keyword evidence="3" id="KW-1185">Reference proteome</keyword>
<dbReference type="CDD" id="cd06222">
    <property type="entry name" value="RNase_H_like"/>
    <property type="match status" value="1"/>
</dbReference>
<dbReference type="InterPro" id="IPR002156">
    <property type="entry name" value="RNaseH_domain"/>
</dbReference>
<dbReference type="Proteomes" id="UP000436088">
    <property type="component" value="Unassembled WGS sequence"/>
</dbReference>
<dbReference type="InterPro" id="IPR052929">
    <property type="entry name" value="RNase_H-like_EbsB-rel"/>
</dbReference>
<dbReference type="Pfam" id="PF13456">
    <property type="entry name" value="RVT_3"/>
    <property type="match status" value="1"/>
</dbReference>
<sequence length="239" mass="26187">MVIRAVHLVGQTLPNIRLFGWRLAHEALPTGRFSQHVTHAHAASCGEWLAEMSVSLPCDQFTDLLVLLYHLRMRRNTFVHEGKRLPGWHIVVSGRAMQPSYMHAASLLDSHDSHTIFTSLSKPVAGITKINVDGAFCSTTHSSTVGLVARDRFGSVIAAHAVPLESLTDSSHVEAAAITQGLLLALELNCSRVIVESDAANVVSQLLFDGIDLFVLQFHLSDARSLFPANPHIVVRHVR</sequence>
<dbReference type="GO" id="GO:0004523">
    <property type="term" value="F:RNA-DNA hybrid ribonuclease activity"/>
    <property type="evidence" value="ECO:0007669"/>
    <property type="project" value="InterPro"/>
</dbReference>
<dbReference type="PANTHER" id="PTHR47074:SF11">
    <property type="entry name" value="REVERSE TRANSCRIPTASE-LIKE PROTEIN"/>
    <property type="match status" value="1"/>
</dbReference>
<organism evidence="2 3">
    <name type="scientific">Hibiscus syriacus</name>
    <name type="common">Rose of Sharon</name>
    <dbReference type="NCBI Taxonomy" id="106335"/>
    <lineage>
        <taxon>Eukaryota</taxon>
        <taxon>Viridiplantae</taxon>
        <taxon>Streptophyta</taxon>
        <taxon>Embryophyta</taxon>
        <taxon>Tracheophyta</taxon>
        <taxon>Spermatophyta</taxon>
        <taxon>Magnoliopsida</taxon>
        <taxon>eudicotyledons</taxon>
        <taxon>Gunneridae</taxon>
        <taxon>Pentapetalae</taxon>
        <taxon>rosids</taxon>
        <taxon>malvids</taxon>
        <taxon>Malvales</taxon>
        <taxon>Malvaceae</taxon>
        <taxon>Malvoideae</taxon>
        <taxon>Hibiscus</taxon>
    </lineage>
</organism>
<dbReference type="SUPFAM" id="SSF53098">
    <property type="entry name" value="Ribonuclease H-like"/>
    <property type="match status" value="1"/>
</dbReference>
<dbReference type="InterPro" id="IPR036397">
    <property type="entry name" value="RNaseH_sf"/>
</dbReference>
<comment type="caution">
    <text evidence="2">The sequence shown here is derived from an EMBL/GenBank/DDBJ whole genome shotgun (WGS) entry which is preliminary data.</text>
</comment>
<accession>A0A6A2XVP2</accession>
<dbReference type="GO" id="GO:0003676">
    <property type="term" value="F:nucleic acid binding"/>
    <property type="evidence" value="ECO:0007669"/>
    <property type="project" value="InterPro"/>
</dbReference>